<proteinExistence type="predicted"/>
<sequence length="89" mass="10777">MIAQFQIILEGVTPLKIQCIDKFPDDKLETEKEVYRNRGYKEVHENYFKNERLNTLIIFEEVKNLKYSKYSHYCLKSAFERYVQGRDGY</sequence>
<organism evidence="1 2">
    <name type="scientific">Streptococcus phage SOCP</name>
    <dbReference type="NCBI Taxonomy" id="1498213"/>
    <lineage>
        <taxon>Viruses</taxon>
        <taxon>Duplodnaviria</taxon>
        <taxon>Heunggongvirae</taxon>
        <taxon>Uroviricota</taxon>
        <taxon>Caudoviricetes</taxon>
        <taxon>Madridviridae</taxon>
        <taxon>Cepunavirus</taxon>
        <taxon>Cepunavirus Cp1</taxon>
    </lineage>
</organism>
<dbReference type="Proteomes" id="UP000031733">
    <property type="component" value="Segment"/>
</dbReference>
<protein>
    <submittedName>
        <fullName evidence="1">Uncharacterized protein</fullName>
    </submittedName>
</protein>
<dbReference type="EMBL" id="KJ617393">
    <property type="protein sequence ID" value="AID18067.1"/>
    <property type="molecule type" value="Genomic_DNA"/>
</dbReference>
<name>A0A0B4MZ98_BPCP1</name>
<accession>A0A0B4MZ98</accession>
<reference evidence="1 2" key="1">
    <citation type="journal article" date="2015" name="PLoS ONE">
        <title>Diverse Virulent Pneumophages Infect Streptococcus mitis.</title>
        <authorList>
            <person name="Ouennane S."/>
            <person name="Leprohon P."/>
            <person name="Moineau S."/>
        </authorList>
    </citation>
    <scope>NUCLEOTIDE SEQUENCE [LARGE SCALE GENOMIC DNA]</scope>
</reference>
<evidence type="ECO:0000313" key="1">
    <source>
        <dbReference type="EMBL" id="AID18067.1"/>
    </source>
</evidence>
<evidence type="ECO:0000313" key="2">
    <source>
        <dbReference type="Proteomes" id="UP000031733"/>
    </source>
</evidence>